<evidence type="ECO:0008006" key="3">
    <source>
        <dbReference type="Google" id="ProtNLM"/>
    </source>
</evidence>
<keyword evidence="2" id="KW-1185">Reference proteome</keyword>
<dbReference type="PROSITE" id="PS51257">
    <property type="entry name" value="PROKAR_LIPOPROTEIN"/>
    <property type="match status" value="1"/>
</dbReference>
<proteinExistence type="predicted"/>
<accession>A0ABV7F9Q5</accession>
<evidence type="ECO:0000313" key="2">
    <source>
        <dbReference type="Proteomes" id="UP001595530"/>
    </source>
</evidence>
<comment type="caution">
    <text evidence="1">The sequence shown here is derived from an EMBL/GenBank/DDBJ whole genome shotgun (WGS) entry which is preliminary data.</text>
</comment>
<gene>
    <name evidence="1" type="ORF">ACFOFO_23015</name>
</gene>
<protein>
    <recommendedName>
        <fullName evidence="3">Lipoprotein</fullName>
    </recommendedName>
</protein>
<sequence length="189" mass="19739">MNRFLHNRVAIRSKGWITAALFVALAGCSFGHLKGPQNAGFSGHELFDGKRAGNSVTGVVFAGTDNKACDCWTNDSTGGTWTASINYKGQGGLGSAVTVVGGSWSWLHADGTIQTGRITGGAVTWPAALDSNAMGCGKGVARFSITLSLAGQSDGGSFKGCLDDTHLDPRQQPFVFPFKIWGTLNLALN</sequence>
<reference evidence="2" key="1">
    <citation type="journal article" date="2019" name="Int. J. Syst. Evol. Microbiol.">
        <title>The Global Catalogue of Microorganisms (GCM) 10K type strain sequencing project: providing services to taxonomists for standard genome sequencing and annotation.</title>
        <authorList>
            <consortium name="The Broad Institute Genomics Platform"/>
            <consortium name="The Broad Institute Genome Sequencing Center for Infectious Disease"/>
            <person name="Wu L."/>
            <person name="Ma J."/>
        </authorList>
    </citation>
    <scope>NUCLEOTIDE SEQUENCE [LARGE SCALE GENOMIC DNA]</scope>
    <source>
        <strain evidence="2">KCTC 42986</strain>
    </source>
</reference>
<organism evidence="1 2">
    <name type="scientific">Undibacterium arcticum</name>
    <dbReference type="NCBI Taxonomy" id="1762892"/>
    <lineage>
        <taxon>Bacteria</taxon>
        <taxon>Pseudomonadati</taxon>
        <taxon>Pseudomonadota</taxon>
        <taxon>Betaproteobacteria</taxon>
        <taxon>Burkholderiales</taxon>
        <taxon>Oxalobacteraceae</taxon>
        <taxon>Undibacterium</taxon>
    </lineage>
</organism>
<dbReference type="RefSeq" id="WP_390323908.1">
    <property type="nucleotide sequence ID" value="NZ_JBHRTP010000089.1"/>
</dbReference>
<dbReference type="Proteomes" id="UP001595530">
    <property type="component" value="Unassembled WGS sequence"/>
</dbReference>
<name>A0ABV7F9Q5_9BURK</name>
<evidence type="ECO:0000313" key="1">
    <source>
        <dbReference type="EMBL" id="MFC3110788.1"/>
    </source>
</evidence>
<dbReference type="EMBL" id="JBHRTP010000089">
    <property type="protein sequence ID" value="MFC3110788.1"/>
    <property type="molecule type" value="Genomic_DNA"/>
</dbReference>